<name>A0A8J2ZBA2_9PROT</name>
<dbReference type="PROSITE" id="PS51257">
    <property type="entry name" value="PROKAR_LIPOPROTEIN"/>
    <property type="match status" value="1"/>
</dbReference>
<evidence type="ECO:0000256" key="2">
    <source>
        <dbReference type="SAM" id="SignalP"/>
    </source>
</evidence>
<comment type="caution">
    <text evidence="3">The sequence shown here is derived from an EMBL/GenBank/DDBJ whole genome shotgun (WGS) entry which is preliminary data.</text>
</comment>
<dbReference type="AlphaFoldDB" id="A0A8J2ZBA2"/>
<feature type="signal peptide" evidence="2">
    <location>
        <begin position="1"/>
        <end position="27"/>
    </location>
</feature>
<proteinExistence type="predicted"/>
<dbReference type="RefSeq" id="WP_188899926.1">
    <property type="nucleotide sequence ID" value="NZ_BMKS01000005.1"/>
</dbReference>
<accession>A0A8J2ZBA2</accession>
<evidence type="ECO:0000313" key="4">
    <source>
        <dbReference type="Proteomes" id="UP000597507"/>
    </source>
</evidence>
<feature type="compositionally biased region" description="Low complexity" evidence="1">
    <location>
        <begin position="306"/>
        <end position="316"/>
    </location>
</feature>
<feature type="region of interest" description="Disordered" evidence="1">
    <location>
        <begin position="297"/>
        <end position="330"/>
    </location>
</feature>
<evidence type="ECO:0008006" key="5">
    <source>
        <dbReference type="Google" id="ProtNLM"/>
    </source>
</evidence>
<evidence type="ECO:0000256" key="1">
    <source>
        <dbReference type="SAM" id="MobiDB-lite"/>
    </source>
</evidence>
<dbReference type="Proteomes" id="UP000597507">
    <property type="component" value="Unassembled WGS sequence"/>
</dbReference>
<feature type="compositionally biased region" description="Pro residues" evidence="1">
    <location>
        <begin position="317"/>
        <end position="330"/>
    </location>
</feature>
<protein>
    <recommendedName>
        <fullName evidence="5">Lipoprotein</fullName>
    </recommendedName>
</protein>
<gene>
    <name evidence="3" type="ORF">GCM10010964_20440</name>
</gene>
<evidence type="ECO:0000313" key="3">
    <source>
        <dbReference type="EMBL" id="GGG32438.1"/>
    </source>
</evidence>
<organism evidence="3 4">
    <name type="scientific">Caldovatus sediminis</name>
    <dbReference type="NCBI Taxonomy" id="2041189"/>
    <lineage>
        <taxon>Bacteria</taxon>
        <taxon>Pseudomonadati</taxon>
        <taxon>Pseudomonadota</taxon>
        <taxon>Alphaproteobacteria</taxon>
        <taxon>Acetobacterales</taxon>
        <taxon>Roseomonadaceae</taxon>
        <taxon>Caldovatus</taxon>
    </lineage>
</organism>
<sequence length="330" mass="34020">MSWRSDRRAPRRRRAPLLALLAPLALAACGDLPQPFRGRPGALGAQLAAPPALRIAVPSPTEALLAADSADLLAEALAEALRAAEIPAAATEPLPLDWRLRVEARREGGARAVVPRFALADADGTELGAVTGAPVPLRAWAEGDAEALRAAARAAAPGIAEIVVRVEAARKATDPAALAAGPPRLRLMPVRGAPGDGNTALTARMREFLAGRGFLVQDGADRAEFGVEGVVAMAPGASPAVQRVEVQWIVTRRDGQELGRVLQLNEVPRGSLDGLWGDVAYVVAQEASGGVRDVIRNAGGLPGPAPAASPASAAPQARPPADPPAPPRLR</sequence>
<keyword evidence="2" id="KW-0732">Signal</keyword>
<reference evidence="3 4" key="1">
    <citation type="journal article" date="2014" name="Int. J. Syst. Evol. Microbiol.">
        <title>Complete genome sequence of Corynebacterium casei LMG S-19264T (=DSM 44701T), isolated from a smear-ripened cheese.</title>
        <authorList>
            <consortium name="US DOE Joint Genome Institute (JGI-PGF)"/>
            <person name="Walter F."/>
            <person name="Albersmeier A."/>
            <person name="Kalinowski J."/>
            <person name="Ruckert C."/>
        </authorList>
    </citation>
    <scope>NUCLEOTIDE SEQUENCE [LARGE SCALE GENOMIC DNA]</scope>
    <source>
        <strain evidence="3 4">CGMCC 1.16330</strain>
    </source>
</reference>
<keyword evidence="4" id="KW-1185">Reference proteome</keyword>
<feature type="chain" id="PRO_5035301454" description="Lipoprotein" evidence="2">
    <location>
        <begin position="28"/>
        <end position="330"/>
    </location>
</feature>
<dbReference type="EMBL" id="BMKS01000005">
    <property type="protein sequence ID" value="GGG32438.1"/>
    <property type="molecule type" value="Genomic_DNA"/>
</dbReference>